<keyword evidence="2" id="KW-1185">Reference proteome</keyword>
<name>A0ABQ0DWB2_9EUKA</name>
<sequence>MSQYTCDCGNERYWKKEGFCNKHQHKFNGNIKEIIPKEINYCLKSLAILFQYSISFLMEKDNNGELNMIFKVLCQIDNIPYFHKLFISLLNENYLFPSGLITL</sequence>
<evidence type="ECO:0000313" key="1">
    <source>
        <dbReference type="EMBL" id="GAB1227129.1"/>
    </source>
</evidence>
<accession>A0ABQ0DWB2</accession>
<evidence type="ECO:0000313" key="2">
    <source>
        <dbReference type="Proteomes" id="UP001628156"/>
    </source>
</evidence>
<gene>
    <name evidence="1" type="ORF">ENUP19_0320G0014</name>
</gene>
<protein>
    <submittedName>
        <fullName evidence="1">Uncharacterized protein</fullName>
    </submittedName>
</protein>
<dbReference type="EMBL" id="BAAFRS010000320">
    <property type="protein sequence ID" value="GAB1227129.1"/>
    <property type="molecule type" value="Genomic_DNA"/>
</dbReference>
<dbReference type="Proteomes" id="UP001628156">
    <property type="component" value="Unassembled WGS sequence"/>
</dbReference>
<reference evidence="1 2" key="1">
    <citation type="journal article" date="2019" name="PLoS Negl. Trop. Dis.">
        <title>Whole genome sequencing of Entamoeba nuttalli reveals mammalian host-related molecular signatures and a novel octapeptide-repeat surface protein.</title>
        <authorList>
            <person name="Tanaka M."/>
            <person name="Makiuchi T."/>
            <person name="Komiyama T."/>
            <person name="Shiina T."/>
            <person name="Osaki K."/>
            <person name="Tachibana H."/>
        </authorList>
    </citation>
    <scope>NUCLEOTIDE SEQUENCE [LARGE SCALE GENOMIC DNA]</scope>
    <source>
        <strain evidence="1 2">P19-061405</strain>
    </source>
</reference>
<proteinExistence type="predicted"/>
<comment type="caution">
    <text evidence="1">The sequence shown here is derived from an EMBL/GenBank/DDBJ whole genome shotgun (WGS) entry which is preliminary data.</text>
</comment>
<organism evidence="1 2">
    <name type="scientific">Entamoeba nuttalli</name>
    <dbReference type="NCBI Taxonomy" id="412467"/>
    <lineage>
        <taxon>Eukaryota</taxon>
        <taxon>Amoebozoa</taxon>
        <taxon>Evosea</taxon>
        <taxon>Archamoebae</taxon>
        <taxon>Mastigamoebida</taxon>
        <taxon>Entamoebidae</taxon>
        <taxon>Entamoeba</taxon>
    </lineage>
</organism>